<accession>A0ABU3YYT2</accession>
<dbReference type="InterPro" id="IPR051158">
    <property type="entry name" value="Metallophosphoesterase_sf"/>
</dbReference>
<feature type="domain" description="Calcineurin-like phosphoesterase" evidence="3">
    <location>
        <begin position="26"/>
        <end position="214"/>
    </location>
</feature>
<dbReference type="PANTHER" id="PTHR31302:SF31">
    <property type="entry name" value="PHOSPHODIESTERASE YAEI"/>
    <property type="match status" value="1"/>
</dbReference>
<dbReference type="Proteomes" id="UP001273768">
    <property type="component" value="Unassembled WGS sequence"/>
</dbReference>
<evidence type="ECO:0000313" key="4">
    <source>
        <dbReference type="EMBL" id="MDV4341718.1"/>
    </source>
</evidence>
<dbReference type="CDD" id="cd07385">
    <property type="entry name" value="MPP_YkuE_C"/>
    <property type="match status" value="1"/>
</dbReference>
<dbReference type="Pfam" id="PF00149">
    <property type="entry name" value="Metallophos"/>
    <property type="match status" value="1"/>
</dbReference>
<keyword evidence="5" id="KW-1185">Reference proteome</keyword>
<evidence type="ECO:0000259" key="3">
    <source>
        <dbReference type="Pfam" id="PF00149"/>
    </source>
</evidence>
<protein>
    <submittedName>
        <fullName evidence="4">Metallophosphoesterase</fullName>
    </submittedName>
</protein>
<keyword evidence="1" id="KW-0479">Metal-binding</keyword>
<comment type="caution">
    <text evidence="4">The sequence shown here is derived from an EMBL/GenBank/DDBJ whole genome shotgun (WGS) entry which is preliminary data.</text>
</comment>
<dbReference type="EMBL" id="JABFFQ010000001">
    <property type="protein sequence ID" value="MDV4341718.1"/>
    <property type="molecule type" value="Genomic_DNA"/>
</dbReference>
<dbReference type="SUPFAM" id="SSF56300">
    <property type="entry name" value="Metallo-dependent phosphatases"/>
    <property type="match status" value="1"/>
</dbReference>
<gene>
    <name evidence="4" type="ORF">HL657_00710</name>
</gene>
<dbReference type="PANTHER" id="PTHR31302">
    <property type="entry name" value="TRANSMEMBRANE PROTEIN WITH METALLOPHOSPHOESTERASE DOMAIN-RELATED"/>
    <property type="match status" value="1"/>
</dbReference>
<keyword evidence="2" id="KW-0378">Hydrolase</keyword>
<sequence length="286" mass="30635">MTGYMAWEARAVEVTVLSIDGAPEGIIYITDPHVRASNIDHVQEVIREVNRLNPSLVLIGGDFVTGKEEDFASQEVWSSLNAPAYAVLGNHDYRVGIDGPTGIERTLATSTSTVVAAGAYDTSALNDGSADTAFADDLTAALEENGVHVLRNEFVRIPIGDEEIVIVGIDDGWAGMANPPEVPATDAFTVYLIHEPSCRADWDADLILAGHTHGGQFLFPVVKQLNDFGVIELAGMFDSDGRTPTYISRGVCSASFAGVDLRFNCRPEIVLINPTEEQLQTIGGSA</sequence>
<name>A0ABU3YYT2_9EURY</name>
<dbReference type="InterPro" id="IPR029052">
    <property type="entry name" value="Metallo-depent_PP-like"/>
</dbReference>
<organism evidence="4 5">
    <name type="scientific">Methanoculleus nereidis</name>
    <dbReference type="NCBI Taxonomy" id="2735141"/>
    <lineage>
        <taxon>Archaea</taxon>
        <taxon>Methanobacteriati</taxon>
        <taxon>Methanobacteriota</taxon>
        <taxon>Stenosarchaea group</taxon>
        <taxon>Methanomicrobia</taxon>
        <taxon>Methanomicrobiales</taxon>
        <taxon>Methanomicrobiaceae</taxon>
        <taxon>Methanoculleus</taxon>
    </lineage>
</organism>
<dbReference type="InterPro" id="IPR004843">
    <property type="entry name" value="Calcineurin-like_PHP"/>
</dbReference>
<proteinExistence type="predicted"/>
<evidence type="ECO:0000256" key="2">
    <source>
        <dbReference type="ARBA" id="ARBA00022801"/>
    </source>
</evidence>
<reference evidence="4 5" key="1">
    <citation type="submission" date="2020-05" db="EMBL/GenBank/DDBJ databases">
        <title>Isolation and characterization of methanoarchaea from a cold seep at offshore SW Taiwan.</title>
        <authorList>
            <person name="Chen Y.-W."/>
            <person name="Chen S.-C."/>
            <person name="Lai M.-C."/>
        </authorList>
    </citation>
    <scope>NUCLEOTIDE SEQUENCE [LARGE SCALE GENOMIC DNA]</scope>
    <source>
        <strain evidence="4 5">YWC-01</strain>
    </source>
</reference>
<evidence type="ECO:0000313" key="5">
    <source>
        <dbReference type="Proteomes" id="UP001273768"/>
    </source>
</evidence>
<dbReference type="Gene3D" id="3.60.21.10">
    <property type="match status" value="1"/>
</dbReference>
<evidence type="ECO:0000256" key="1">
    <source>
        <dbReference type="ARBA" id="ARBA00022723"/>
    </source>
</evidence>